<dbReference type="PROSITE" id="PS50878">
    <property type="entry name" value="RT_POL"/>
    <property type="match status" value="1"/>
</dbReference>
<dbReference type="Proteomes" id="UP000694523">
    <property type="component" value="Unplaced"/>
</dbReference>
<protein>
    <recommendedName>
        <fullName evidence="1">Reverse transcriptase domain-containing protein</fullName>
    </recommendedName>
</protein>
<sequence>MKSGIVPSELKIAKVVPLYKNGENASFSNYRPISILPCFSKILEKLVYRRLHQHLIKNNILYNYQFGFRKCHSAHMALIELVDRIYTALGKKEFAIGVFLDLSKAFDTVNHNILLQKLHKYGFRDNVYIWLYNYLTNREQYVSIKNYDSKKNSVEYGVPQGSILGPLLFIIYINDFASVSTTTFPVLFADDTNLFISNRDLKALIKNLNHDLQNYSEWFRANKLSLNVKKSNFMLFAGNKKCERDQIKIYINNEEINSVSSTCFLGVQIDDKLCWKEQVEKVCKKITKS</sequence>
<dbReference type="PANTHER" id="PTHR33332">
    <property type="entry name" value="REVERSE TRANSCRIPTASE DOMAIN-CONTAINING PROTEIN"/>
    <property type="match status" value="1"/>
</dbReference>
<evidence type="ECO:0000313" key="3">
    <source>
        <dbReference type="Proteomes" id="UP000694523"/>
    </source>
</evidence>
<dbReference type="Pfam" id="PF00078">
    <property type="entry name" value="RVT_1"/>
    <property type="match status" value="1"/>
</dbReference>
<proteinExistence type="predicted"/>
<dbReference type="InterPro" id="IPR043502">
    <property type="entry name" value="DNA/RNA_pol_sf"/>
</dbReference>
<organism evidence="2 3">
    <name type="scientific">Neogobius melanostomus</name>
    <name type="common">round goby</name>
    <dbReference type="NCBI Taxonomy" id="47308"/>
    <lineage>
        <taxon>Eukaryota</taxon>
        <taxon>Metazoa</taxon>
        <taxon>Chordata</taxon>
        <taxon>Craniata</taxon>
        <taxon>Vertebrata</taxon>
        <taxon>Euteleostomi</taxon>
        <taxon>Actinopterygii</taxon>
        <taxon>Neopterygii</taxon>
        <taxon>Teleostei</taxon>
        <taxon>Neoteleostei</taxon>
        <taxon>Acanthomorphata</taxon>
        <taxon>Gobiaria</taxon>
        <taxon>Gobiiformes</taxon>
        <taxon>Gobioidei</taxon>
        <taxon>Gobiidae</taxon>
        <taxon>Benthophilinae</taxon>
        <taxon>Neogobiini</taxon>
        <taxon>Neogobius</taxon>
    </lineage>
</organism>
<dbReference type="CDD" id="cd01650">
    <property type="entry name" value="RT_nLTR_like"/>
    <property type="match status" value="1"/>
</dbReference>
<dbReference type="InterPro" id="IPR000477">
    <property type="entry name" value="RT_dom"/>
</dbReference>
<evidence type="ECO:0000259" key="1">
    <source>
        <dbReference type="PROSITE" id="PS50878"/>
    </source>
</evidence>
<evidence type="ECO:0000313" key="2">
    <source>
        <dbReference type="Ensembl" id="ENSNMLP00000005480.1"/>
    </source>
</evidence>
<accession>A0A8C6SLB0</accession>
<reference evidence="2" key="2">
    <citation type="submission" date="2025-09" db="UniProtKB">
        <authorList>
            <consortium name="Ensembl"/>
        </authorList>
    </citation>
    <scope>IDENTIFICATION</scope>
</reference>
<name>A0A8C6SLB0_9GOBI</name>
<reference evidence="2" key="1">
    <citation type="submission" date="2025-08" db="UniProtKB">
        <authorList>
            <consortium name="Ensembl"/>
        </authorList>
    </citation>
    <scope>IDENTIFICATION</scope>
</reference>
<keyword evidence="3" id="KW-1185">Reference proteome</keyword>
<dbReference type="SUPFAM" id="SSF56672">
    <property type="entry name" value="DNA/RNA polymerases"/>
    <property type="match status" value="1"/>
</dbReference>
<dbReference type="Ensembl" id="ENSNMLT00000006299.1">
    <property type="protein sequence ID" value="ENSNMLP00000005480.1"/>
    <property type="gene ID" value="ENSNMLG00000004020.1"/>
</dbReference>
<dbReference type="AlphaFoldDB" id="A0A8C6SLB0"/>
<feature type="domain" description="Reverse transcriptase" evidence="1">
    <location>
        <begin position="1"/>
        <end position="269"/>
    </location>
</feature>